<proteinExistence type="inferred from homology"/>
<evidence type="ECO:0000259" key="3">
    <source>
        <dbReference type="PROSITE" id="PS51831"/>
    </source>
</evidence>
<sequence length="359" mass="41647">MLNDFIRKEKEALEEKILSPFAAKSKYSKGRLHPEKECEIRTCFERDRDRIIHSKAFRRLKHKTQVFLAPKGDHYRTRLTHTLEVAQIARTIAKALKLNEDLTEAIALGHDLGHTPFGHAGEEVLNELLPEGFKHNEQSLRVVDILEKNGKGLNLTLEVRDGILNHSKGKGPVFFEKEKPLTLEAEVVRISDIIAYVNHDTDDAIRAGLITIEDLPEMVKKRLGLSHSERINTLVKSVILTTKEANKKAILIEEKCLDALIALRDFLFEKIYFSPIVRKEFEKAKKILTSLFEFYYKNFEKIEYFQKASQIFANFPKERIIADYISGMTDRFALYQYFELFIPKPLGINFEPRSFFYEI</sequence>
<dbReference type="InterPro" id="IPR006674">
    <property type="entry name" value="HD_domain"/>
</dbReference>
<dbReference type="PANTHER" id="PTHR35795:SF1">
    <property type="entry name" value="BIS(5'-NUCLEOSYL)-TETRAPHOSPHATASE, SYMMETRICAL"/>
    <property type="match status" value="1"/>
</dbReference>
<dbReference type="Pfam" id="PF13286">
    <property type="entry name" value="HD_assoc"/>
    <property type="match status" value="1"/>
</dbReference>
<dbReference type="InterPro" id="IPR023023">
    <property type="entry name" value="dNTPase_2"/>
</dbReference>
<name>A0AAE3P3C6_9BACT</name>
<evidence type="ECO:0000256" key="2">
    <source>
        <dbReference type="HAMAP-Rule" id="MF_01212"/>
    </source>
</evidence>
<feature type="domain" description="HD" evidence="3">
    <location>
        <begin position="78"/>
        <end position="197"/>
    </location>
</feature>
<dbReference type="InterPro" id="IPR003607">
    <property type="entry name" value="HD/PDEase_dom"/>
</dbReference>
<dbReference type="AlphaFoldDB" id="A0AAE3P3C6"/>
<accession>A0AAE3P3C6</accession>
<dbReference type="NCBIfam" id="TIGR01353">
    <property type="entry name" value="dGTP_triPase"/>
    <property type="match status" value="1"/>
</dbReference>
<dbReference type="InterPro" id="IPR006261">
    <property type="entry name" value="dGTPase"/>
</dbReference>
<dbReference type="PANTHER" id="PTHR35795">
    <property type="entry name" value="SLR1885 PROTEIN"/>
    <property type="match status" value="1"/>
</dbReference>
<dbReference type="GO" id="GO:0016793">
    <property type="term" value="F:triphosphoric monoester hydrolase activity"/>
    <property type="evidence" value="ECO:0007669"/>
    <property type="project" value="InterPro"/>
</dbReference>
<dbReference type="CDD" id="cd00077">
    <property type="entry name" value="HDc"/>
    <property type="match status" value="1"/>
</dbReference>
<dbReference type="PROSITE" id="PS51831">
    <property type="entry name" value="HD"/>
    <property type="match status" value="1"/>
</dbReference>
<gene>
    <name evidence="4" type="ORF">OD816_000095</name>
</gene>
<reference evidence="4" key="1">
    <citation type="submission" date="2022-11" db="EMBL/GenBank/DDBJ databases">
        <title>Candidatus Alkanophaga archaea from heated hydrothermal vent sediment oxidize petroleum alkanes.</title>
        <authorList>
            <person name="Zehnle H."/>
            <person name="Laso-Perez R."/>
            <person name="Lipp J."/>
            <person name="Teske A."/>
            <person name="Wegener G."/>
        </authorList>
    </citation>
    <scope>NUCLEOTIDE SEQUENCE</scope>
    <source>
        <strain evidence="4">MCA70</strain>
    </source>
</reference>
<evidence type="ECO:0000313" key="5">
    <source>
        <dbReference type="Proteomes" id="UP001144110"/>
    </source>
</evidence>
<dbReference type="SUPFAM" id="SSF109604">
    <property type="entry name" value="HD-domain/PDEase-like"/>
    <property type="match status" value="1"/>
</dbReference>
<dbReference type="HAMAP" id="MF_01212">
    <property type="entry name" value="dGTPase_type2"/>
    <property type="match status" value="1"/>
</dbReference>
<dbReference type="Gene3D" id="1.10.3210.10">
    <property type="entry name" value="Hypothetical protein af1432"/>
    <property type="match status" value="1"/>
</dbReference>
<dbReference type="InterPro" id="IPR026875">
    <property type="entry name" value="PHydrolase_assoc_dom"/>
</dbReference>
<keyword evidence="1 2" id="KW-0378">Hydrolase</keyword>
<evidence type="ECO:0000256" key="1">
    <source>
        <dbReference type="ARBA" id="ARBA00022801"/>
    </source>
</evidence>
<organism evidence="4 5">
    <name type="scientific">Candidatus Thermodesulfobacterium syntrophicum</name>
    <dbReference type="NCBI Taxonomy" id="3060442"/>
    <lineage>
        <taxon>Bacteria</taxon>
        <taxon>Pseudomonadati</taxon>
        <taxon>Thermodesulfobacteriota</taxon>
        <taxon>Thermodesulfobacteria</taxon>
        <taxon>Thermodesulfobacteriales</taxon>
        <taxon>Thermodesulfobacteriaceae</taxon>
        <taxon>Thermodesulfobacterium</taxon>
    </lineage>
</organism>
<dbReference type="Proteomes" id="UP001144110">
    <property type="component" value="Unassembled WGS sequence"/>
</dbReference>
<evidence type="ECO:0000313" key="4">
    <source>
        <dbReference type="EMBL" id="MDF2952850.1"/>
    </source>
</evidence>
<comment type="caution">
    <text evidence="4">The sequence shown here is derived from an EMBL/GenBank/DDBJ whole genome shotgun (WGS) entry which is preliminary data.</text>
</comment>
<dbReference type="InterPro" id="IPR051094">
    <property type="entry name" value="Diverse_Catalytic_Enzymes"/>
</dbReference>
<comment type="similarity">
    <text evidence="2">Belongs to the dGTPase family. Type 2 subfamily.</text>
</comment>
<dbReference type="EMBL" id="JAPHEG010000001">
    <property type="protein sequence ID" value="MDF2952850.1"/>
    <property type="molecule type" value="Genomic_DNA"/>
</dbReference>
<dbReference type="NCBIfam" id="NF002327">
    <property type="entry name" value="PRK01286.1-2"/>
    <property type="match status" value="1"/>
</dbReference>
<dbReference type="SMART" id="SM00471">
    <property type="entry name" value="HDc"/>
    <property type="match status" value="1"/>
</dbReference>
<protein>
    <recommendedName>
        <fullName evidence="2">Deoxyguanosinetriphosphate triphosphohydrolase-like protein</fullName>
    </recommendedName>
</protein>
<dbReference type="Pfam" id="PF01966">
    <property type="entry name" value="HD"/>
    <property type="match status" value="1"/>
</dbReference>